<dbReference type="InterPro" id="IPR035952">
    <property type="entry name" value="Rhomboid-like_sf"/>
</dbReference>
<proteinExistence type="predicted"/>
<keyword evidence="3 5" id="KW-1133">Transmembrane helix</keyword>
<keyword evidence="8" id="KW-1185">Reference proteome</keyword>
<keyword evidence="2 5" id="KW-0812">Transmembrane</keyword>
<evidence type="ECO:0000256" key="1">
    <source>
        <dbReference type="ARBA" id="ARBA00004141"/>
    </source>
</evidence>
<sequence length="191" mass="20373">MKVTLPLSPFDLHPVLRDFCIAIVFVEGVLVAADAFQLTVRSEAIEALGFTLSWRNEPWRILSHVFLHGGALHMIFNIIPICLFGDALALLRGEGETTFIVLLSIMAGAAGFAVFGIYPAMIGASAISFGLAAACLVHWTGLTIVHRTMAVALGATTLPSIIWWTGIAWEAHVAAAAFGAGASIFLCKLRP</sequence>
<reference evidence="7 8" key="1">
    <citation type="submission" date="2015-07" db="EMBL/GenBank/DDBJ databases">
        <authorList>
            <person name="Voget S."/>
            <person name="Dogs M."/>
            <person name="Brinkhoff T.H."/>
            <person name="Daniel R."/>
        </authorList>
    </citation>
    <scope>NUCLEOTIDE SEQUENCE [LARGE SCALE GENOMIC DNA]</scope>
    <source>
        <strain evidence="7 8">B14</strain>
        <plasmid evidence="7 8">pROLI81</plasmid>
    </source>
</reference>
<reference evidence="7 8" key="2">
    <citation type="submission" date="2024-01" db="EMBL/GenBank/DDBJ databases">
        <title>Roseobacter fucihabitans sp. nov., isolated from the brown alga Fucus spiralis.</title>
        <authorList>
            <person name="Hahnke S."/>
            <person name="Berger M."/>
            <person name="Schlingloff A."/>
            <person name="Athale I."/>
            <person name="Neumann-Schaal M."/>
            <person name="Adenaya A."/>
            <person name="Poehlein A."/>
            <person name="Daniel R."/>
            <person name="Pertersen J."/>
            <person name="Brinkhoff T."/>
        </authorList>
    </citation>
    <scope>NUCLEOTIDE SEQUENCE [LARGE SCALE GENOMIC DNA]</scope>
    <source>
        <strain evidence="7 8">B14</strain>
        <plasmid evidence="7 8">pROLI81</plasmid>
    </source>
</reference>
<dbReference type="SUPFAM" id="SSF144091">
    <property type="entry name" value="Rhomboid-like"/>
    <property type="match status" value="1"/>
</dbReference>
<dbReference type="EMBL" id="CP143426">
    <property type="protein sequence ID" value="WVX51691.1"/>
    <property type="molecule type" value="Genomic_DNA"/>
</dbReference>
<evidence type="ECO:0000256" key="3">
    <source>
        <dbReference type="ARBA" id="ARBA00022989"/>
    </source>
</evidence>
<evidence type="ECO:0000256" key="2">
    <source>
        <dbReference type="ARBA" id="ARBA00022692"/>
    </source>
</evidence>
<feature type="transmembrane region" description="Helical" evidence="5">
    <location>
        <begin position="65"/>
        <end position="91"/>
    </location>
</feature>
<feature type="domain" description="Peptidase S54 rhomboid" evidence="6">
    <location>
        <begin position="56"/>
        <end position="188"/>
    </location>
</feature>
<geneLocation type="plasmid" evidence="7 8">
    <name>pROLI81</name>
</geneLocation>
<organism evidence="7 8">
    <name type="scientific">Roseobacter fucihabitans</name>
    <dbReference type="NCBI Taxonomy" id="1537242"/>
    <lineage>
        <taxon>Bacteria</taxon>
        <taxon>Pseudomonadati</taxon>
        <taxon>Pseudomonadota</taxon>
        <taxon>Alphaproteobacteria</taxon>
        <taxon>Rhodobacterales</taxon>
        <taxon>Roseobacteraceae</taxon>
        <taxon>Roseobacter</taxon>
    </lineage>
</organism>
<accession>A0ABZ2BZR6</accession>
<dbReference type="Proteomes" id="UP001318682">
    <property type="component" value="Plasmid pROLI81"/>
</dbReference>
<protein>
    <recommendedName>
        <fullName evidence="6">Peptidase S54 rhomboid domain-containing protein</fullName>
    </recommendedName>
</protein>
<name>A0ABZ2BZR6_9RHOB</name>
<feature type="transmembrane region" description="Helical" evidence="5">
    <location>
        <begin position="161"/>
        <end position="187"/>
    </location>
</feature>
<dbReference type="InterPro" id="IPR022764">
    <property type="entry name" value="Peptidase_S54_rhomboid_dom"/>
</dbReference>
<keyword evidence="4 5" id="KW-0472">Membrane</keyword>
<evidence type="ECO:0000256" key="4">
    <source>
        <dbReference type="ARBA" id="ARBA00023136"/>
    </source>
</evidence>
<feature type="transmembrane region" description="Helical" evidence="5">
    <location>
        <begin position="97"/>
        <end position="115"/>
    </location>
</feature>
<dbReference type="Gene3D" id="1.20.1540.10">
    <property type="entry name" value="Rhomboid-like"/>
    <property type="match status" value="1"/>
</dbReference>
<evidence type="ECO:0000259" key="6">
    <source>
        <dbReference type="Pfam" id="PF01694"/>
    </source>
</evidence>
<evidence type="ECO:0000313" key="8">
    <source>
        <dbReference type="Proteomes" id="UP001318682"/>
    </source>
</evidence>
<evidence type="ECO:0000256" key="5">
    <source>
        <dbReference type="SAM" id="Phobius"/>
    </source>
</evidence>
<gene>
    <name evidence="7" type="ORF">ROLI_047930</name>
</gene>
<feature type="transmembrane region" description="Helical" evidence="5">
    <location>
        <begin position="122"/>
        <end position="141"/>
    </location>
</feature>
<dbReference type="RefSeq" id="WP_187431430.1">
    <property type="nucleotide sequence ID" value="NZ_CP143426.1"/>
</dbReference>
<feature type="transmembrane region" description="Helical" evidence="5">
    <location>
        <begin position="15"/>
        <end position="33"/>
    </location>
</feature>
<comment type="subcellular location">
    <subcellularLocation>
        <location evidence="1">Membrane</location>
        <topology evidence="1">Multi-pass membrane protein</topology>
    </subcellularLocation>
</comment>
<dbReference type="Pfam" id="PF01694">
    <property type="entry name" value="Rhomboid"/>
    <property type="match status" value="1"/>
</dbReference>
<keyword evidence="7" id="KW-0614">Plasmid</keyword>
<evidence type="ECO:0000313" key="7">
    <source>
        <dbReference type="EMBL" id="WVX51691.1"/>
    </source>
</evidence>